<dbReference type="EMBL" id="GBRH01226550">
    <property type="protein sequence ID" value="JAD71345.1"/>
    <property type="molecule type" value="Transcribed_RNA"/>
</dbReference>
<reference evidence="1" key="2">
    <citation type="journal article" date="2015" name="Data Brief">
        <title>Shoot transcriptome of the giant reed, Arundo donax.</title>
        <authorList>
            <person name="Barrero R.A."/>
            <person name="Guerrero F.D."/>
            <person name="Moolhuijzen P."/>
            <person name="Goolsby J.A."/>
            <person name="Tidwell J."/>
            <person name="Bellgard S.E."/>
            <person name="Bellgard M.I."/>
        </authorList>
    </citation>
    <scope>NUCLEOTIDE SEQUENCE</scope>
    <source>
        <tissue evidence="1">Shoot tissue taken approximately 20 cm above the soil surface</tissue>
    </source>
</reference>
<dbReference type="AlphaFoldDB" id="A0A0A9CD71"/>
<reference evidence="1" key="1">
    <citation type="submission" date="2014-09" db="EMBL/GenBank/DDBJ databases">
        <authorList>
            <person name="Magalhaes I.L.F."/>
            <person name="Oliveira U."/>
            <person name="Santos F.R."/>
            <person name="Vidigal T.H.D.A."/>
            <person name="Brescovit A.D."/>
            <person name="Santos A.J."/>
        </authorList>
    </citation>
    <scope>NUCLEOTIDE SEQUENCE</scope>
    <source>
        <tissue evidence="1">Shoot tissue taken approximately 20 cm above the soil surface</tissue>
    </source>
</reference>
<proteinExistence type="predicted"/>
<evidence type="ECO:0000313" key="1">
    <source>
        <dbReference type="EMBL" id="JAD71345.1"/>
    </source>
</evidence>
<organism evidence="1">
    <name type="scientific">Arundo donax</name>
    <name type="common">Giant reed</name>
    <name type="synonym">Donax arundinaceus</name>
    <dbReference type="NCBI Taxonomy" id="35708"/>
    <lineage>
        <taxon>Eukaryota</taxon>
        <taxon>Viridiplantae</taxon>
        <taxon>Streptophyta</taxon>
        <taxon>Embryophyta</taxon>
        <taxon>Tracheophyta</taxon>
        <taxon>Spermatophyta</taxon>
        <taxon>Magnoliopsida</taxon>
        <taxon>Liliopsida</taxon>
        <taxon>Poales</taxon>
        <taxon>Poaceae</taxon>
        <taxon>PACMAD clade</taxon>
        <taxon>Arundinoideae</taxon>
        <taxon>Arundineae</taxon>
        <taxon>Arundo</taxon>
    </lineage>
</organism>
<protein>
    <submittedName>
        <fullName evidence="1">Uncharacterized protein</fullName>
    </submittedName>
</protein>
<accession>A0A0A9CD71</accession>
<sequence length="28" mass="3028">MEKLLHLVALVITIKTTGSLPYDSKAGK</sequence>
<name>A0A0A9CD71_ARUDO</name>